<keyword evidence="1" id="KW-1003">Cell membrane</keyword>
<keyword evidence="6" id="KW-0175">Coiled coil</keyword>
<evidence type="ECO:0000256" key="5">
    <source>
        <dbReference type="ARBA" id="ARBA00023288"/>
    </source>
</evidence>
<name>A0A0F9UML4_9ZZZZ</name>
<evidence type="ECO:0000313" key="7">
    <source>
        <dbReference type="EMBL" id="KKN92909.1"/>
    </source>
</evidence>
<evidence type="ECO:0008006" key="8">
    <source>
        <dbReference type="Google" id="ProtNLM"/>
    </source>
</evidence>
<evidence type="ECO:0000256" key="6">
    <source>
        <dbReference type="SAM" id="Coils"/>
    </source>
</evidence>
<keyword evidence="5" id="KW-0449">Lipoprotein</keyword>
<reference evidence="7" key="1">
    <citation type="journal article" date="2015" name="Nature">
        <title>Complex archaea that bridge the gap between prokaryotes and eukaryotes.</title>
        <authorList>
            <person name="Spang A."/>
            <person name="Saw J.H."/>
            <person name="Jorgensen S.L."/>
            <person name="Zaremba-Niedzwiedzka K."/>
            <person name="Martijn J."/>
            <person name="Lind A.E."/>
            <person name="van Eijk R."/>
            <person name="Schleper C."/>
            <person name="Guy L."/>
            <person name="Ettema T.J."/>
        </authorList>
    </citation>
    <scope>NUCLEOTIDE SEQUENCE</scope>
</reference>
<dbReference type="AlphaFoldDB" id="A0A0F9UML4"/>
<organism evidence="7">
    <name type="scientific">marine sediment metagenome</name>
    <dbReference type="NCBI Taxonomy" id="412755"/>
    <lineage>
        <taxon>unclassified sequences</taxon>
        <taxon>metagenomes</taxon>
        <taxon>ecological metagenomes</taxon>
    </lineage>
</organism>
<dbReference type="GO" id="GO:0030288">
    <property type="term" value="C:outer membrane-bounded periplasmic space"/>
    <property type="evidence" value="ECO:0007669"/>
    <property type="project" value="InterPro"/>
</dbReference>
<dbReference type="Gene3D" id="3.40.50.10610">
    <property type="entry name" value="ABC-type transport auxiliary lipoprotein component"/>
    <property type="match status" value="1"/>
</dbReference>
<accession>A0A0F9UML4</accession>
<dbReference type="InterPro" id="IPR005534">
    <property type="entry name" value="Curli_assmbl/transp-comp_CsgG"/>
</dbReference>
<dbReference type="PROSITE" id="PS51257">
    <property type="entry name" value="PROKAR_LIPOPROTEIN"/>
    <property type="match status" value="1"/>
</dbReference>
<keyword evidence="4" id="KW-0564">Palmitate</keyword>
<evidence type="ECO:0000256" key="3">
    <source>
        <dbReference type="ARBA" id="ARBA00023136"/>
    </source>
</evidence>
<evidence type="ECO:0000256" key="4">
    <source>
        <dbReference type="ARBA" id="ARBA00023139"/>
    </source>
</evidence>
<dbReference type="PANTHER" id="PTHR41164">
    <property type="entry name" value="CURLI PRODUCTION ASSEMBLY/TRANSPORT COMPONENT CSGG"/>
    <property type="match status" value="1"/>
</dbReference>
<gene>
    <name evidence="7" type="ORF">LCGC14_0204380</name>
</gene>
<evidence type="ECO:0000256" key="1">
    <source>
        <dbReference type="ARBA" id="ARBA00022475"/>
    </source>
</evidence>
<keyword evidence="2" id="KW-0732">Signal</keyword>
<dbReference type="Pfam" id="PF03783">
    <property type="entry name" value="CsgG"/>
    <property type="match status" value="1"/>
</dbReference>
<proteinExistence type="predicted"/>
<comment type="caution">
    <text evidence="7">The sequence shown here is derived from an EMBL/GenBank/DDBJ whole genome shotgun (WGS) entry which is preliminary data.</text>
</comment>
<feature type="coiled-coil region" evidence="6">
    <location>
        <begin position="204"/>
        <end position="258"/>
    </location>
</feature>
<sequence length="258" mass="27484">MKDGMRKAMVGWAAIGLLAAAMWLGGCEEQLQVDPETAKALEGVKSIAVVPFVDAHNAAGSGELVVTAAMEHLYTCPDLRVYERAQLKALIDEHDLLKAMGSDQEVAAKIGQLTGVDAVILGEVTQYEAQAEAHAGSVGMFASSRTKYIHRVGMFVRAVRIRDGRVIYAHSGEGVSPDGYTGAAGVAAKQAFGPWVATFRHRAKVEAEKQAKAEQARANAERARAEAEIAKAKAEKARAEAEIAKAEAEKARAEAETK</sequence>
<protein>
    <recommendedName>
        <fullName evidence="8">FlgO domain-containing protein</fullName>
    </recommendedName>
</protein>
<keyword evidence="3" id="KW-0472">Membrane</keyword>
<dbReference type="PANTHER" id="PTHR41164:SF1">
    <property type="entry name" value="CURLI PRODUCTION ASSEMBLY_TRANSPORT COMPONENT CSGG"/>
    <property type="match status" value="1"/>
</dbReference>
<dbReference type="EMBL" id="LAZR01000091">
    <property type="protein sequence ID" value="KKN92909.1"/>
    <property type="molecule type" value="Genomic_DNA"/>
</dbReference>
<evidence type="ECO:0000256" key="2">
    <source>
        <dbReference type="ARBA" id="ARBA00022729"/>
    </source>
</evidence>